<evidence type="ECO:0000313" key="1">
    <source>
        <dbReference type="EMBL" id="CRZ03293.1"/>
    </source>
</evidence>
<accession>A0A0H5QMU2</accession>
<protein>
    <submittedName>
        <fullName evidence="1">Uncharacterized protein</fullName>
    </submittedName>
</protein>
<name>A0A0H5QMU2_9EUKA</name>
<dbReference type="EMBL" id="HACM01002851">
    <property type="protein sequence ID" value="CRZ03293.1"/>
    <property type="molecule type" value="Transcribed_RNA"/>
</dbReference>
<reference evidence="1" key="1">
    <citation type="submission" date="2015-04" db="EMBL/GenBank/DDBJ databases">
        <title>The genome sequence of the plant pathogenic Rhizarian Plasmodiophora brassicae reveals insights in its biotrophic life cycle and the origin of chitin synthesis.</title>
        <authorList>
            <person name="Schwelm A."/>
            <person name="Fogelqvist J."/>
            <person name="Knaust A."/>
            <person name="Julke S."/>
            <person name="Lilja T."/>
            <person name="Dhandapani V."/>
            <person name="Bonilla-Rosso G."/>
            <person name="Karlsson M."/>
            <person name="Shevchenko A."/>
            <person name="Choi S.R."/>
            <person name="Kim H.G."/>
            <person name="Park J.Y."/>
            <person name="Lim Y.P."/>
            <person name="Ludwig-Muller J."/>
            <person name="Dixelius C."/>
        </authorList>
    </citation>
    <scope>NUCLEOTIDE SEQUENCE</scope>
    <source>
        <tissue evidence="1">Potato root galls</tissue>
    </source>
</reference>
<sequence>PHVRLGMFLADTRKHAVPVGTSEMRRGAERGDGVSFGADVLDENIVHVVFFNLGSQVNRDFDAVLGVLFFDGVEQRVEPFGGAKVTDDPGKIDLAQPSWGRI</sequence>
<dbReference type="AlphaFoldDB" id="A0A0H5QMU2"/>
<feature type="non-terminal residue" evidence="1">
    <location>
        <position position="1"/>
    </location>
</feature>
<proteinExistence type="predicted"/>
<feature type="non-terminal residue" evidence="1">
    <location>
        <position position="102"/>
    </location>
</feature>
<organism evidence="1">
    <name type="scientific">Spongospora subterranea</name>
    <dbReference type="NCBI Taxonomy" id="70186"/>
    <lineage>
        <taxon>Eukaryota</taxon>
        <taxon>Sar</taxon>
        <taxon>Rhizaria</taxon>
        <taxon>Endomyxa</taxon>
        <taxon>Phytomyxea</taxon>
        <taxon>Plasmodiophorida</taxon>
        <taxon>Plasmodiophoridae</taxon>
        <taxon>Spongospora</taxon>
    </lineage>
</organism>